<accession>A0A9P4LVA5</accession>
<dbReference type="AlphaFoldDB" id="A0A9P4LVA5"/>
<protein>
    <submittedName>
        <fullName evidence="2">Uncharacterized protein</fullName>
    </submittedName>
</protein>
<organism evidence="2 3">
    <name type="scientific">Saccharata proteae CBS 121410</name>
    <dbReference type="NCBI Taxonomy" id="1314787"/>
    <lineage>
        <taxon>Eukaryota</taxon>
        <taxon>Fungi</taxon>
        <taxon>Dikarya</taxon>
        <taxon>Ascomycota</taxon>
        <taxon>Pezizomycotina</taxon>
        <taxon>Dothideomycetes</taxon>
        <taxon>Dothideomycetes incertae sedis</taxon>
        <taxon>Botryosphaeriales</taxon>
        <taxon>Saccharataceae</taxon>
        <taxon>Saccharata</taxon>
    </lineage>
</organism>
<evidence type="ECO:0000313" key="3">
    <source>
        <dbReference type="Proteomes" id="UP000799776"/>
    </source>
</evidence>
<keyword evidence="1" id="KW-1133">Transmembrane helix</keyword>
<keyword evidence="1" id="KW-0812">Transmembrane</keyword>
<evidence type="ECO:0000256" key="1">
    <source>
        <dbReference type="SAM" id="Phobius"/>
    </source>
</evidence>
<proteinExistence type="predicted"/>
<keyword evidence="3" id="KW-1185">Reference proteome</keyword>
<gene>
    <name evidence="2" type="ORF">K490DRAFT_56922</name>
</gene>
<feature type="transmembrane region" description="Helical" evidence="1">
    <location>
        <begin position="161"/>
        <end position="179"/>
    </location>
</feature>
<evidence type="ECO:0000313" key="2">
    <source>
        <dbReference type="EMBL" id="KAF2087300.1"/>
    </source>
</evidence>
<sequence length="242" mass="28197">MAPSSPDKAYDDEEHYSVAYRYRPKGEPFYTPKEQEQSYRFNQLTRRRSYQSVPPPPTYVDLLTTRLKNMILADCTPPLNSESDSCEEAHSAEDSATVIIRRQNAATQILAQAESKELDSLINGMMVKLFDNMTLASVKLPGYPEDEATNKQDPAYVYTRSTYWALEILWGVVSLYYVMWFIHDYFTERYFGLGPPFPMWLYVLVHTLLLFGLRKLCVFVVKFCADLTAMTPDRRAWSRRRY</sequence>
<dbReference type="EMBL" id="ML978720">
    <property type="protein sequence ID" value="KAF2087300.1"/>
    <property type="molecule type" value="Genomic_DNA"/>
</dbReference>
<reference evidence="2" key="1">
    <citation type="journal article" date="2020" name="Stud. Mycol.">
        <title>101 Dothideomycetes genomes: a test case for predicting lifestyles and emergence of pathogens.</title>
        <authorList>
            <person name="Haridas S."/>
            <person name="Albert R."/>
            <person name="Binder M."/>
            <person name="Bloem J."/>
            <person name="Labutti K."/>
            <person name="Salamov A."/>
            <person name="Andreopoulos B."/>
            <person name="Baker S."/>
            <person name="Barry K."/>
            <person name="Bills G."/>
            <person name="Bluhm B."/>
            <person name="Cannon C."/>
            <person name="Castanera R."/>
            <person name="Culley D."/>
            <person name="Daum C."/>
            <person name="Ezra D."/>
            <person name="Gonzalez J."/>
            <person name="Henrissat B."/>
            <person name="Kuo A."/>
            <person name="Liang C."/>
            <person name="Lipzen A."/>
            <person name="Lutzoni F."/>
            <person name="Magnuson J."/>
            <person name="Mondo S."/>
            <person name="Nolan M."/>
            <person name="Ohm R."/>
            <person name="Pangilinan J."/>
            <person name="Park H.-J."/>
            <person name="Ramirez L."/>
            <person name="Alfaro M."/>
            <person name="Sun H."/>
            <person name="Tritt A."/>
            <person name="Yoshinaga Y."/>
            <person name="Zwiers L.-H."/>
            <person name="Turgeon B."/>
            <person name="Goodwin S."/>
            <person name="Spatafora J."/>
            <person name="Crous P."/>
            <person name="Grigoriev I."/>
        </authorList>
    </citation>
    <scope>NUCLEOTIDE SEQUENCE</scope>
    <source>
        <strain evidence="2">CBS 121410</strain>
    </source>
</reference>
<dbReference type="Proteomes" id="UP000799776">
    <property type="component" value="Unassembled WGS sequence"/>
</dbReference>
<keyword evidence="1" id="KW-0472">Membrane</keyword>
<feature type="transmembrane region" description="Helical" evidence="1">
    <location>
        <begin position="199"/>
        <end position="225"/>
    </location>
</feature>
<name>A0A9P4LVA5_9PEZI</name>
<comment type="caution">
    <text evidence="2">The sequence shown here is derived from an EMBL/GenBank/DDBJ whole genome shotgun (WGS) entry which is preliminary data.</text>
</comment>